<dbReference type="InterPro" id="IPR053927">
    <property type="entry name" value="FlgK_helical"/>
</dbReference>
<comment type="subcellular location">
    <subcellularLocation>
        <location evidence="1">Bacterial flagellum</location>
    </subcellularLocation>
    <subcellularLocation>
        <location evidence="2">Secreted</location>
    </subcellularLocation>
</comment>
<accession>E6PZE2</accession>
<dbReference type="GO" id="GO:0009424">
    <property type="term" value="C:bacterial-type flagellum hook"/>
    <property type="evidence" value="ECO:0007669"/>
    <property type="project" value="InterPro"/>
</dbReference>
<evidence type="ECO:0000256" key="4">
    <source>
        <dbReference type="ARBA" id="ARBA00022525"/>
    </source>
</evidence>
<reference evidence="8" key="1">
    <citation type="submission" date="2009-10" db="EMBL/GenBank/DDBJ databases">
        <title>Diversity of trophic interactions inside an arsenic-rich microbial ecosystem.</title>
        <authorList>
            <person name="Bertin P.N."/>
            <person name="Heinrich-Salmeron A."/>
            <person name="Pelletier E."/>
            <person name="Goulhen-Chollet F."/>
            <person name="Arsene-Ploetze F."/>
            <person name="Gallien S."/>
            <person name="Calteau A."/>
            <person name="Vallenet D."/>
            <person name="Casiot C."/>
            <person name="Chane-Woon-Ming B."/>
            <person name="Giloteaux L."/>
            <person name="Barakat M."/>
            <person name="Bonnefoy V."/>
            <person name="Bruneel O."/>
            <person name="Chandler M."/>
            <person name="Cleiss J."/>
            <person name="Duran R."/>
            <person name="Elbaz-Poulichet F."/>
            <person name="Fonknechten N."/>
            <person name="Lauga B."/>
            <person name="Mornico D."/>
            <person name="Ortet P."/>
            <person name="Schaeffer C."/>
            <person name="Siguier P."/>
            <person name="Alexander Thil Smith A."/>
            <person name="Van Dorsselaer A."/>
            <person name="Weissenbach J."/>
            <person name="Medigue C."/>
            <person name="Le Paslier D."/>
        </authorList>
    </citation>
    <scope>NUCLEOTIDE SEQUENCE</scope>
</reference>
<protein>
    <submittedName>
        <fullName evidence="8">Putative Flagellar hook-associated protein FlgK</fullName>
    </submittedName>
</protein>
<dbReference type="Pfam" id="PF22638">
    <property type="entry name" value="FlgK_D1"/>
    <property type="match status" value="1"/>
</dbReference>
<proteinExistence type="inferred from homology"/>
<keyword evidence="8" id="KW-0282">Flagellum</keyword>
<evidence type="ECO:0000256" key="1">
    <source>
        <dbReference type="ARBA" id="ARBA00004365"/>
    </source>
</evidence>
<comment type="similarity">
    <text evidence="3">Belongs to the flagella basal body rod proteins family.</text>
</comment>
<dbReference type="PANTHER" id="PTHR30033:SF2">
    <property type="entry name" value="FLAGELLAR HOOK PROTEIN"/>
    <property type="match status" value="1"/>
</dbReference>
<name>E6PZE2_9ZZZZ</name>
<dbReference type="Pfam" id="PF00460">
    <property type="entry name" value="Flg_bb_rod"/>
    <property type="match status" value="1"/>
</dbReference>
<evidence type="ECO:0000259" key="7">
    <source>
        <dbReference type="Pfam" id="PF22638"/>
    </source>
</evidence>
<evidence type="ECO:0000256" key="5">
    <source>
        <dbReference type="ARBA" id="ARBA00023143"/>
    </source>
</evidence>
<dbReference type="NCBIfam" id="TIGR02492">
    <property type="entry name" value="flgK_ends"/>
    <property type="match status" value="1"/>
</dbReference>
<evidence type="ECO:0000256" key="2">
    <source>
        <dbReference type="ARBA" id="ARBA00004613"/>
    </source>
</evidence>
<evidence type="ECO:0000259" key="6">
    <source>
        <dbReference type="Pfam" id="PF00460"/>
    </source>
</evidence>
<comment type="caution">
    <text evidence="8">The sequence shown here is derived from an EMBL/GenBank/DDBJ whole genome shotgun (WGS) entry which is preliminary data.</text>
</comment>
<gene>
    <name evidence="8" type="ORF">CARN3_1315</name>
</gene>
<dbReference type="InterPro" id="IPR002371">
    <property type="entry name" value="FlgK"/>
</dbReference>
<evidence type="ECO:0000256" key="3">
    <source>
        <dbReference type="ARBA" id="ARBA00009677"/>
    </source>
</evidence>
<sequence length="468" mass="47800">MGTISSALSLITGALEADQAALNVVANNVANASNTTYTRQVANWQENQPVYVNGTAYGTGVTMTGWVSQRDRVLNQRLQQQQQASASASSLLSALTTTQTSFTVASGTSTSGDIGTDITSFFNSLTQLEASPTSNPLRQQVLSTATTLASDISGASASLSAQQSSLNQSITSEVSQVNTLTASLAQVSQQIQSTSPNQDAGVLEDQRQNDLSQLAQLIGINQVTTENNGMSVTTTAGQLLATSGNSFALTTGMVGGVAHIYLNGTDITTALASGGGQISGQLMARDQVIPSTLSSLDQLAYSISTQVNTVNNAGTDMAGDNGGAGNIFTPPPTVAGSAASMSVVMTDPSHIAAAGLGNGTGDNSNMVTMANLGTQSIVNGQTPSNYYSNIVSTLGNAVSAATTESTALSALVTQLQNQVSALSSVNLNDEASSMQQFERSYQAASQVFTILNTVMASALNIGVETAVA</sequence>
<keyword evidence="8" id="KW-0966">Cell projection</keyword>
<dbReference type="PANTHER" id="PTHR30033">
    <property type="entry name" value="FLAGELLAR HOOK-ASSOCIATED PROTEIN 1"/>
    <property type="match status" value="1"/>
</dbReference>
<keyword evidence="4" id="KW-0964">Secreted</keyword>
<feature type="domain" description="Flagellar hook-associated protein FlgK helical" evidence="7">
    <location>
        <begin position="110"/>
        <end position="323"/>
    </location>
</feature>
<feature type="domain" description="Flagellar basal body rod protein N-terminal" evidence="6">
    <location>
        <begin position="13"/>
        <end position="36"/>
    </location>
</feature>
<dbReference type="SUPFAM" id="SSF64518">
    <property type="entry name" value="Phase 1 flagellin"/>
    <property type="match status" value="1"/>
</dbReference>
<keyword evidence="5" id="KW-0975">Bacterial flagellum</keyword>
<dbReference type="GO" id="GO:0005198">
    <property type="term" value="F:structural molecule activity"/>
    <property type="evidence" value="ECO:0007669"/>
    <property type="project" value="InterPro"/>
</dbReference>
<dbReference type="GO" id="GO:0005576">
    <property type="term" value="C:extracellular region"/>
    <property type="evidence" value="ECO:0007669"/>
    <property type="project" value="UniProtKB-SubCell"/>
</dbReference>
<dbReference type="EMBL" id="CABN01000120">
    <property type="protein sequence ID" value="CBI00301.1"/>
    <property type="molecule type" value="Genomic_DNA"/>
</dbReference>
<dbReference type="AlphaFoldDB" id="E6PZE2"/>
<keyword evidence="8" id="KW-0969">Cilium</keyword>
<dbReference type="GO" id="GO:0044780">
    <property type="term" value="P:bacterial-type flagellum assembly"/>
    <property type="evidence" value="ECO:0007669"/>
    <property type="project" value="InterPro"/>
</dbReference>
<evidence type="ECO:0000313" key="8">
    <source>
        <dbReference type="EMBL" id="CBI00301.1"/>
    </source>
</evidence>
<dbReference type="InterPro" id="IPR001444">
    <property type="entry name" value="Flag_bb_rod_N"/>
</dbReference>
<organism evidence="8">
    <name type="scientific">mine drainage metagenome</name>
    <dbReference type="NCBI Taxonomy" id="410659"/>
    <lineage>
        <taxon>unclassified sequences</taxon>
        <taxon>metagenomes</taxon>
        <taxon>ecological metagenomes</taxon>
    </lineage>
</organism>